<keyword evidence="3" id="KW-1185">Reference proteome</keyword>
<name>A0A1M5BB74_9BACL</name>
<accession>A0A1M5BB74</accession>
<feature type="transmembrane region" description="Helical" evidence="1">
    <location>
        <begin position="7"/>
        <end position="29"/>
    </location>
</feature>
<keyword evidence="1" id="KW-0472">Membrane</keyword>
<keyword evidence="1" id="KW-0812">Transmembrane</keyword>
<dbReference type="RefSeq" id="WP_073158325.1">
    <property type="nucleotide sequence ID" value="NZ_FQVL01000020.1"/>
</dbReference>
<dbReference type="STRING" id="112248.SAMN05444392_12033"/>
<keyword evidence="1" id="KW-1133">Transmembrane helix</keyword>
<gene>
    <name evidence="2" type="ORF">SAMN05444392_12033</name>
</gene>
<reference evidence="2 3" key="1">
    <citation type="submission" date="2016-11" db="EMBL/GenBank/DDBJ databases">
        <authorList>
            <person name="Jaros S."/>
            <person name="Januszkiewicz K."/>
            <person name="Wedrychowicz H."/>
        </authorList>
    </citation>
    <scope>NUCLEOTIDE SEQUENCE [LARGE SCALE GENOMIC DNA]</scope>
    <source>
        <strain evidence="2 3">DSM 44666</strain>
    </source>
</reference>
<dbReference type="EMBL" id="FQVL01000020">
    <property type="protein sequence ID" value="SHF39636.1"/>
    <property type="molecule type" value="Genomic_DNA"/>
</dbReference>
<evidence type="ECO:0000313" key="2">
    <source>
        <dbReference type="EMBL" id="SHF39636.1"/>
    </source>
</evidence>
<proteinExistence type="predicted"/>
<dbReference type="AlphaFoldDB" id="A0A1M5BB74"/>
<feature type="transmembrane region" description="Helical" evidence="1">
    <location>
        <begin position="63"/>
        <end position="83"/>
    </location>
</feature>
<feature type="transmembrane region" description="Helical" evidence="1">
    <location>
        <begin position="35"/>
        <end position="54"/>
    </location>
</feature>
<sequence length="87" mass="9998">MDKKYRWGQFFLGVFISILLIIISLMISFSDYTSAYIFIAVPIIYIMIGLTPFIRGSAERTHGYWMLGALWVCLYSLCATIVISNQM</sequence>
<organism evidence="2 3">
    <name type="scientific">Seinonella peptonophila</name>
    <dbReference type="NCBI Taxonomy" id="112248"/>
    <lineage>
        <taxon>Bacteria</taxon>
        <taxon>Bacillati</taxon>
        <taxon>Bacillota</taxon>
        <taxon>Bacilli</taxon>
        <taxon>Bacillales</taxon>
        <taxon>Thermoactinomycetaceae</taxon>
        <taxon>Seinonella</taxon>
    </lineage>
</organism>
<dbReference type="Proteomes" id="UP000184476">
    <property type="component" value="Unassembled WGS sequence"/>
</dbReference>
<protein>
    <submittedName>
        <fullName evidence="2">Uncharacterized protein</fullName>
    </submittedName>
</protein>
<evidence type="ECO:0000313" key="3">
    <source>
        <dbReference type="Proteomes" id="UP000184476"/>
    </source>
</evidence>
<evidence type="ECO:0000256" key="1">
    <source>
        <dbReference type="SAM" id="Phobius"/>
    </source>
</evidence>